<feature type="transmembrane region" description="Helical" evidence="7">
    <location>
        <begin position="555"/>
        <end position="576"/>
    </location>
</feature>
<feature type="region of interest" description="Disordered" evidence="6">
    <location>
        <begin position="722"/>
        <end position="761"/>
    </location>
</feature>
<dbReference type="eggNOG" id="COG2409">
    <property type="taxonomic scope" value="Bacteria"/>
</dbReference>
<evidence type="ECO:0000256" key="5">
    <source>
        <dbReference type="ARBA" id="ARBA00023136"/>
    </source>
</evidence>
<dbReference type="InterPro" id="IPR004869">
    <property type="entry name" value="MMPL_dom"/>
</dbReference>
<reference evidence="9" key="1">
    <citation type="submission" date="2007-10" db="EMBL/GenBank/DDBJ databases">
        <title>Complete sequence of Salinispora arenicola CNS-205.</title>
        <authorList>
            <consortium name="US DOE Joint Genome Institute"/>
            <person name="Copeland A."/>
            <person name="Lucas S."/>
            <person name="Lapidus A."/>
            <person name="Barry K."/>
            <person name="Glavina del Rio T."/>
            <person name="Dalin E."/>
            <person name="Tice H."/>
            <person name="Pitluck S."/>
            <person name="Foster B."/>
            <person name="Schmutz J."/>
            <person name="Larimer F."/>
            <person name="Land M."/>
            <person name="Hauser L."/>
            <person name="Kyrpides N."/>
            <person name="Ivanova N."/>
            <person name="Jensen P.R."/>
            <person name="Moore B.S."/>
            <person name="Penn K."/>
            <person name="Jenkins C."/>
            <person name="Udwary D."/>
            <person name="Xiang L."/>
            <person name="Gontang E."/>
            <person name="Richardson P."/>
        </authorList>
    </citation>
    <scope>NUCLEOTIDE SEQUENCE [LARGE SCALE GENOMIC DNA]</scope>
    <source>
        <strain evidence="9">CNS-205</strain>
    </source>
</reference>
<dbReference type="PROSITE" id="PS50156">
    <property type="entry name" value="SSD"/>
    <property type="match status" value="2"/>
</dbReference>
<keyword evidence="3 7" id="KW-0812">Transmembrane</keyword>
<dbReference type="AlphaFoldDB" id="A8M7V2"/>
<keyword evidence="5 7" id="KW-0472">Membrane</keyword>
<sequence>MRNALYSYGRLAARRPWQLLAAWLLVAAAIVGAWSVVGTTIDDDVRIPGSDSNRAQEVQAAVFPASALGNGTLVFHNADGSVTSTEDRTAIEASLRAVQELDEVTQVVSPFPQQPGQPAPRVSADGHTAYARVYFDVPSAALDEQAADRVLAAAAPATDAGLEVLPGGQLAKAAAGDPGHRSELIGLAVAAVVLLVALGAAAAMALPIISALVGLVLGLAAIGLLSQFGAIPDLATTVASMISLGVGIDYALFIVVRYRAARQEGDSHERALGVAVATAGAAVLFAGATVAVGLGGLLLAGLPLLTSLGWTAAVAVGLSVLAAVGVLPAVLGIVGSRLGAGALLWHRSNAPKAGWWRRIGEGTARRPWLAVVGSLMVLAVFIAPVAGLTLGQQDDGHDPAGTPTRQSYDLLESAFGAGVNGPLLVVADLGDAAGGDRAAMQQQALAVNSALASVPGVSSVQGPQVSDDGSAALWQVVPTTAPSDPATGDLVTELREEILPPLATDGTQLHVGGQTAAKIDFTDQVADRLPLVLAVVIALSFLLLVILFRSVVIPLTAALMNLLSVGAAYGILTFAFAEGHLTALLGLDGPVPIESYIPLILFAVLFGLSMDYEVFLVSSIAERWRAERDNRRAVVTGLGSAGRVVTAAALIMFSVFISFAGQDNPVIKMFGVGLGLAVLLDAVVVRGFLVPGIMVLLGRANWWFPRWLERIMPRVDLEAHPSAGETPAGLPPLDEASDGLPPAGEASDGFPPVDGPVLETR</sequence>
<evidence type="ECO:0000256" key="7">
    <source>
        <dbReference type="SAM" id="Phobius"/>
    </source>
</evidence>
<comment type="subcellular location">
    <subcellularLocation>
        <location evidence="1">Cell membrane</location>
        <topology evidence="1">Multi-pass membrane protein</topology>
    </subcellularLocation>
</comment>
<feature type="domain" description="SSD" evidence="8">
    <location>
        <begin position="206"/>
        <end position="333"/>
    </location>
</feature>
<feature type="transmembrane region" description="Helical" evidence="7">
    <location>
        <begin position="272"/>
        <end position="302"/>
    </location>
</feature>
<evidence type="ECO:0000256" key="2">
    <source>
        <dbReference type="ARBA" id="ARBA00022475"/>
    </source>
</evidence>
<accession>A8M7V2</accession>
<dbReference type="STRING" id="391037.Sare_1386"/>
<dbReference type="PATRIC" id="fig|391037.6.peg.1410"/>
<protein>
    <submittedName>
        <fullName evidence="9">MMPL domain protein</fullName>
    </submittedName>
</protein>
<keyword evidence="2" id="KW-1003">Cell membrane</keyword>
<gene>
    <name evidence="9" type="ordered locus">Sare_1386</name>
</gene>
<dbReference type="HOGENOM" id="CLU_005108_1_1_11"/>
<feature type="transmembrane region" description="Helical" evidence="7">
    <location>
        <begin position="367"/>
        <end position="390"/>
    </location>
</feature>
<feature type="transmembrane region" description="Helical" evidence="7">
    <location>
        <begin position="184"/>
        <end position="205"/>
    </location>
</feature>
<dbReference type="EMBL" id="CP000850">
    <property type="protein sequence ID" value="ABV97286.1"/>
    <property type="molecule type" value="Genomic_DNA"/>
</dbReference>
<dbReference type="InterPro" id="IPR000731">
    <property type="entry name" value="SSD"/>
</dbReference>
<keyword evidence="4 7" id="KW-1133">Transmembrane helix</keyword>
<dbReference type="Gene3D" id="1.20.1640.10">
    <property type="entry name" value="Multidrug efflux transporter AcrB transmembrane domain"/>
    <property type="match status" value="2"/>
</dbReference>
<feature type="transmembrane region" description="Helical" evidence="7">
    <location>
        <begin position="669"/>
        <end position="697"/>
    </location>
</feature>
<dbReference type="GO" id="GO:0005886">
    <property type="term" value="C:plasma membrane"/>
    <property type="evidence" value="ECO:0007669"/>
    <property type="project" value="UniProtKB-SubCell"/>
</dbReference>
<feature type="transmembrane region" description="Helical" evidence="7">
    <location>
        <begin position="529"/>
        <end position="548"/>
    </location>
</feature>
<name>A8M7V2_SALAI</name>
<feature type="transmembrane region" description="Helical" evidence="7">
    <location>
        <begin position="308"/>
        <end position="334"/>
    </location>
</feature>
<dbReference type="PANTHER" id="PTHR33406:SF13">
    <property type="entry name" value="MEMBRANE PROTEIN YDFJ"/>
    <property type="match status" value="1"/>
</dbReference>
<proteinExistence type="predicted"/>
<dbReference type="PANTHER" id="PTHR33406">
    <property type="entry name" value="MEMBRANE PROTEIN MJ1562-RELATED"/>
    <property type="match status" value="1"/>
</dbReference>
<dbReference type="Pfam" id="PF03176">
    <property type="entry name" value="MMPL"/>
    <property type="match status" value="2"/>
</dbReference>
<dbReference type="KEGG" id="saq:Sare_1386"/>
<dbReference type="InterPro" id="IPR050545">
    <property type="entry name" value="Mycobact_MmpL"/>
</dbReference>
<evidence type="ECO:0000256" key="3">
    <source>
        <dbReference type="ARBA" id="ARBA00022692"/>
    </source>
</evidence>
<evidence type="ECO:0000259" key="8">
    <source>
        <dbReference type="PROSITE" id="PS50156"/>
    </source>
</evidence>
<feature type="transmembrane region" description="Helical" evidence="7">
    <location>
        <begin position="237"/>
        <end position="260"/>
    </location>
</feature>
<evidence type="ECO:0000256" key="4">
    <source>
        <dbReference type="ARBA" id="ARBA00022989"/>
    </source>
</evidence>
<feature type="transmembrane region" description="Helical" evidence="7">
    <location>
        <begin position="596"/>
        <end position="621"/>
    </location>
</feature>
<dbReference type="SUPFAM" id="SSF82866">
    <property type="entry name" value="Multidrug efflux transporter AcrB transmembrane domain"/>
    <property type="match status" value="2"/>
</dbReference>
<organism evidence="9">
    <name type="scientific">Salinispora arenicola (strain CNS-205)</name>
    <dbReference type="NCBI Taxonomy" id="391037"/>
    <lineage>
        <taxon>Bacteria</taxon>
        <taxon>Bacillati</taxon>
        <taxon>Actinomycetota</taxon>
        <taxon>Actinomycetes</taxon>
        <taxon>Micromonosporales</taxon>
        <taxon>Micromonosporaceae</taxon>
        <taxon>Salinispora</taxon>
    </lineage>
</organism>
<dbReference type="OrthoDB" id="7051771at2"/>
<feature type="transmembrane region" description="Helical" evidence="7">
    <location>
        <begin position="212"/>
        <end position="231"/>
    </location>
</feature>
<evidence type="ECO:0000256" key="6">
    <source>
        <dbReference type="SAM" id="MobiDB-lite"/>
    </source>
</evidence>
<evidence type="ECO:0000256" key="1">
    <source>
        <dbReference type="ARBA" id="ARBA00004651"/>
    </source>
</evidence>
<feature type="transmembrane region" description="Helical" evidence="7">
    <location>
        <begin position="633"/>
        <end position="657"/>
    </location>
</feature>
<feature type="domain" description="SSD" evidence="8">
    <location>
        <begin position="529"/>
        <end position="695"/>
    </location>
</feature>
<evidence type="ECO:0000313" key="9">
    <source>
        <dbReference type="EMBL" id="ABV97286.1"/>
    </source>
</evidence>